<reference evidence="3" key="1">
    <citation type="submission" date="2018-08" db="EMBL/GenBank/DDBJ databases">
        <authorList>
            <person name="Chevrot R."/>
        </authorList>
    </citation>
    <scope>NUCLEOTIDE SEQUENCE [LARGE SCALE GENOMIC DNA]</scope>
</reference>
<proteinExistence type="predicted"/>
<dbReference type="EMBL" id="LS992241">
    <property type="protein sequence ID" value="SYX84650.1"/>
    <property type="molecule type" value="Genomic_DNA"/>
</dbReference>
<evidence type="ECO:0000256" key="1">
    <source>
        <dbReference type="SAM" id="MobiDB-lite"/>
    </source>
</evidence>
<name>A0A383RCF9_PAEAL</name>
<dbReference type="RefSeq" id="WP_138186518.1">
    <property type="nucleotide sequence ID" value="NZ_LS992241.1"/>
</dbReference>
<dbReference type="InterPro" id="IPR004590">
    <property type="entry name" value="ssDNA_annealing_RecT"/>
</dbReference>
<dbReference type="AlphaFoldDB" id="A0A383RCF9"/>
<organism evidence="2 3">
    <name type="scientific">Paenibacillus alvei</name>
    <name type="common">Bacillus alvei</name>
    <dbReference type="NCBI Taxonomy" id="44250"/>
    <lineage>
        <taxon>Bacteria</taxon>
        <taxon>Bacillati</taxon>
        <taxon>Bacillota</taxon>
        <taxon>Bacilli</taxon>
        <taxon>Bacillales</taxon>
        <taxon>Paenibacillaceae</taxon>
        <taxon>Paenibacillus</taxon>
    </lineage>
</organism>
<evidence type="ECO:0000313" key="2">
    <source>
        <dbReference type="EMBL" id="SYX84650.1"/>
    </source>
</evidence>
<feature type="region of interest" description="Disordered" evidence="1">
    <location>
        <begin position="221"/>
        <end position="254"/>
    </location>
</feature>
<dbReference type="InterPro" id="IPR018330">
    <property type="entry name" value="RecT_fam"/>
</dbReference>
<dbReference type="GO" id="GO:0003677">
    <property type="term" value="F:DNA binding"/>
    <property type="evidence" value="ECO:0007669"/>
    <property type="project" value="InterPro"/>
</dbReference>
<accession>A0A383RCF9</accession>
<sequence>MSGYITQVQEALDQLLDAKHDALPSGFKKTRFSENCKAYLKDVIGIEKANIDDVVQALFKGAVLGLDFLAKECHVIVEAVVAKFQTDYKGEMTIVKRHSVRPILDIYAKNVREGDDFREEVTEGKPLIHYNPIPFNNSPIIGTFAVALFHDGGMVYETMSAGEIEQIRQHYGKNPGSDSWEKSQGEMYKRTVLRRLCKTIEIDFDAEQSLAYEAGSAYEFTRAPRPQQRSPFNPIEQDESEVVTDGGVAETDEG</sequence>
<dbReference type="Proteomes" id="UP000304148">
    <property type="component" value="Chromosome"/>
</dbReference>
<evidence type="ECO:0000313" key="3">
    <source>
        <dbReference type="Proteomes" id="UP000304148"/>
    </source>
</evidence>
<gene>
    <name evidence="2" type="ORF">PBLR_13072</name>
</gene>
<dbReference type="GO" id="GO:0006259">
    <property type="term" value="P:DNA metabolic process"/>
    <property type="evidence" value="ECO:0007669"/>
    <property type="project" value="InterPro"/>
</dbReference>
<protein>
    <submittedName>
        <fullName evidence="2">Transcriptional regulator</fullName>
    </submittedName>
</protein>
<dbReference type="NCBIfam" id="TIGR00616">
    <property type="entry name" value="rect"/>
    <property type="match status" value="1"/>
</dbReference>
<dbReference type="Pfam" id="PF03837">
    <property type="entry name" value="RecT"/>
    <property type="match status" value="1"/>
</dbReference>